<reference evidence="2" key="1">
    <citation type="submission" date="2014-11" db="EMBL/GenBank/DDBJ databases">
        <authorList>
            <person name="Amaro Gonzalez C."/>
        </authorList>
    </citation>
    <scope>NUCLEOTIDE SEQUENCE</scope>
</reference>
<feature type="transmembrane region" description="Helical" evidence="1">
    <location>
        <begin position="13"/>
        <end position="38"/>
    </location>
</feature>
<name>A0A0E9TDQ2_ANGAN</name>
<protein>
    <submittedName>
        <fullName evidence="2">Uncharacterized protein</fullName>
    </submittedName>
</protein>
<accession>A0A0E9TDQ2</accession>
<keyword evidence="1" id="KW-0812">Transmembrane</keyword>
<reference evidence="2" key="2">
    <citation type="journal article" date="2015" name="Fish Shellfish Immunol.">
        <title>Early steps in the European eel (Anguilla anguilla)-Vibrio vulnificus interaction in the gills: Role of the RtxA13 toxin.</title>
        <authorList>
            <person name="Callol A."/>
            <person name="Pajuelo D."/>
            <person name="Ebbesson L."/>
            <person name="Teles M."/>
            <person name="MacKenzie S."/>
            <person name="Amaro C."/>
        </authorList>
    </citation>
    <scope>NUCLEOTIDE SEQUENCE</scope>
</reference>
<dbReference type="EMBL" id="GBXM01056778">
    <property type="protein sequence ID" value="JAH51799.1"/>
    <property type="molecule type" value="Transcribed_RNA"/>
</dbReference>
<organism evidence="2">
    <name type="scientific">Anguilla anguilla</name>
    <name type="common">European freshwater eel</name>
    <name type="synonym">Muraena anguilla</name>
    <dbReference type="NCBI Taxonomy" id="7936"/>
    <lineage>
        <taxon>Eukaryota</taxon>
        <taxon>Metazoa</taxon>
        <taxon>Chordata</taxon>
        <taxon>Craniata</taxon>
        <taxon>Vertebrata</taxon>
        <taxon>Euteleostomi</taxon>
        <taxon>Actinopterygii</taxon>
        <taxon>Neopterygii</taxon>
        <taxon>Teleostei</taxon>
        <taxon>Anguilliformes</taxon>
        <taxon>Anguillidae</taxon>
        <taxon>Anguilla</taxon>
    </lineage>
</organism>
<keyword evidence="1" id="KW-0472">Membrane</keyword>
<dbReference type="AlphaFoldDB" id="A0A0E9TDQ2"/>
<keyword evidence="1" id="KW-1133">Transmembrane helix</keyword>
<proteinExistence type="predicted"/>
<sequence>MNIPLFLVPLNCFINYLFIQEIMPLISCFLLTMLIAVIV</sequence>
<evidence type="ECO:0000256" key="1">
    <source>
        <dbReference type="SAM" id="Phobius"/>
    </source>
</evidence>
<evidence type="ECO:0000313" key="2">
    <source>
        <dbReference type="EMBL" id="JAH51799.1"/>
    </source>
</evidence>